<dbReference type="GO" id="GO:0016787">
    <property type="term" value="F:hydrolase activity"/>
    <property type="evidence" value="ECO:0007669"/>
    <property type="project" value="UniProtKB-KW"/>
</dbReference>
<dbReference type="OrthoDB" id="258246at2"/>
<comment type="caution">
    <text evidence="2">The sequence shown here is derived from an EMBL/GenBank/DDBJ whole genome shotgun (WGS) entry which is preliminary data.</text>
</comment>
<dbReference type="InterPro" id="IPR052043">
    <property type="entry name" value="PolySaccharide_Degr_Enz"/>
</dbReference>
<keyword evidence="1 2" id="KW-0378">Hydrolase</keyword>
<reference evidence="2 3" key="1">
    <citation type="submission" date="2017-08" db="EMBL/GenBank/DDBJ databases">
        <title>The whole genome shortgun sequences of strain Leeuwenhoekiella nanhaiensis G18 from the South China Sea.</title>
        <authorList>
            <person name="Liu Q."/>
        </authorList>
    </citation>
    <scope>NUCLEOTIDE SEQUENCE [LARGE SCALE GENOMIC DNA]</scope>
    <source>
        <strain evidence="2 3">G18</strain>
    </source>
</reference>
<dbReference type="InterPro" id="IPR012341">
    <property type="entry name" value="6hp_glycosidase-like_sf"/>
</dbReference>
<dbReference type="GO" id="GO:0005975">
    <property type="term" value="P:carbohydrate metabolic process"/>
    <property type="evidence" value="ECO:0007669"/>
    <property type="project" value="InterPro"/>
</dbReference>
<accession>A0A2G1VQA0</accession>
<protein>
    <submittedName>
        <fullName evidence="2">Family 88 glycosyl hydrolase</fullName>
    </submittedName>
</protein>
<evidence type="ECO:0000256" key="1">
    <source>
        <dbReference type="ARBA" id="ARBA00022801"/>
    </source>
</evidence>
<dbReference type="InterPro" id="IPR010905">
    <property type="entry name" value="Glyco_hydro_88"/>
</dbReference>
<sequence>MKQNLKYKSLKTPLIFFSILAGIFTSCGGAKPADSALNEASLPKPNQVLAIIEMVNTHWQETHPEPASAFWHPAAYQTGNIEAYKVTGNQDFLNYATAWAEHNEWKGAKSDDKSAWKYNYGETDDHVLFGDWQIAFQTYIDLYTLEGSTDPSKIARAREVMEYQMSTPQNDFWWWADGLYMVMPVMTKLYQVTGNEQYLDKLNEYLKYSDSIMLDEETGLYYRDAKYVYPKHKSLNGKKDFWARGDGWVFAGLAKVLQDLPEDSKYRNAFEARYRRMAEALKAAQQPEGYWTRSILDPEHAPGPETSGTAFFTYGYLWGINNGILDAKTYLPVVEKSWKYLTEVALQENGAVGYVQPIGERAIPGQVVDVNSTADFGVGAYLLAASEMYRMVSDN</sequence>
<proteinExistence type="predicted"/>
<dbReference type="InterPro" id="IPR008928">
    <property type="entry name" value="6-hairpin_glycosidase_sf"/>
</dbReference>
<gene>
    <name evidence="2" type="ORF">CJ305_12175</name>
</gene>
<dbReference type="RefSeq" id="WP_099646557.1">
    <property type="nucleotide sequence ID" value="NZ_KZ319292.1"/>
</dbReference>
<dbReference type="PANTHER" id="PTHR33886:SF8">
    <property type="entry name" value="UNSATURATED RHAMNOGALACTURONAN HYDROLASE (EUROFUNG)"/>
    <property type="match status" value="1"/>
</dbReference>
<evidence type="ECO:0000313" key="2">
    <source>
        <dbReference type="EMBL" id="PHQ28942.1"/>
    </source>
</evidence>
<dbReference type="PANTHER" id="PTHR33886">
    <property type="entry name" value="UNSATURATED RHAMNOGALACTURONAN HYDROLASE (EUROFUNG)"/>
    <property type="match status" value="1"/>
</dbReference>
<dbReference type="Gene3D" id="1.50.10.10">
    <property type="match status" value="1"/>
</dbReference>
<dbReference type="Proteomes" id="UP000229433">
    <property type="component" value="Unassembled WGS sequence"/>
</dbReference>
<evidence type="ECO:0000313" key="3">
    <source>
        <dbReference type="Proteomes" id="UP000229433"/>
    </source>
</evidence>
<dbReference type="AlphaFoldDB" id="A0A2G1VQA0"/>
<dbReference type="SUPFAM" id="SSF48208">
    <property type="entry name" value="Six-hairpin glycosidases"/>
    <property type="match status" value="1"/>
</dbReference>
<dbReference type="PROSITE" id="PS51257">
    <property type="entry name" value="PROKAR_LIPOPROTEIN"/>
    <property type="match status" value="1"/>
</dbReference>
<organism evidence="2 3">
    <name type="scientific">Leeuwenhoekiella nanhaiensis</name>
    <dbReference type="NCBI Taxonomy" id="1655491"/>
    <lineage>
        <taxon>Bacteria</taxon>
        <taxon>Pseudomonadati</taxon>
        <taxon>Bacteroidota</taxon>
        <taxon>Flavobacteriia</taxon>
        <taxon>Flavobacteriales</taxon>
        <taxon>Flavobacteriaceae</taxon>
        <taxon>Leeuwenhoekiella</taxon>
    </lineage>
</organism>
<dbReference type="Pfam" id="PF07470">
    <property type="entry name" value="Glyco_hydro_88"/>
    <property type="match status" value="1"/>
</dbReference>
<dbReference type="EMBL" id="NQXA01000010">
    <property type="protein sequence ID" value="PHQ28942.1"/>
    <property type="molecule type" value="Genomic_DNA"/>
</dbReference>
<name>A0A2G1VQA0_9FLAO</name>
<keyword evidence="3" id="KW-1185">Reference proteome</keyword>